<dbReference type="Gene3D" id="2.60.40.150">
    <property type="entry name" value="C2 domain"/>
    <property type="match status" value="1"/>
</dbReference>
<dbReference type="GO" id="GO:0006952">
    <property type="term" value="P:defense response"/>
    <property type="evidence" value="ECO:0007669"/>
    <property type="project" value="InterPro"/>
</dbReference>
<dbReference type="InterPro" id="IPR044750">
    <property type="entry name" value="C2_SRC2/BAP"/>
</dbReference>
<evidence type="ECO:0000313" key="3">
    <source>
        <dbReference type="EMBL" id="VFU54926.1"/>
    </source>
</evidence>
<protein>
    <recommendedName>
        <fullName evidence="2">C2 domain-containing protein</fullName>
    </recommendedName>
</protein>
<dbReference type="SUPFAM" id="SSF49562">
    <property type="entry name" value="C2 domain (Calcium/lipid-binding domain, CaLB)"/>
    <property type="match status" value="1"/>
</dbReference>
<dbReference type="PANTHER" id="PTHR32246">
    <property type="entry name" value="INGRESSION PROTEIN FIC1"/>
    <property type="match status" value="1"/>
</dbReference>
<organism evidence="3">
    <name type="scientific">Salix viminalis</name>
    <name type="common">Common osier</name>
    <name type="synonym">Basket willow</name>
    <dbReference type="NCBI Taxonomy" id="40686"/>
    <lineage>
        <taxon>Eukaryota</taxon>
        <taxon>Viridiplantae</taxon>
        <taxon>Streptophyta</taxon>
        <taxon>Embryophyta</taxon>
        <taxon>Tracheophyta</taxon>
        <taxon>Spermatophyta</taxon>
        <taxon>Magnoliopsida</taxon>
        <taxon>eudicotyledons</taxon>
        <taxon>Gunneridae</taxon>
        <taxon>Pentapetalae</taxon>
        <taxon>rosids</taxon>
        <taxon>fabids</taxon>
        <taxon>Malpighiales</taxon>
        <taxon>Salicaceae</taxon>
        <taxon>Saliceae</taxon>
        <taxon>Salix</taxon>
    </lineage>
</organism>
<feature type="domain" description="C2" evidence="2">
    <location>
        <begin position="1"/>
        <end position="109"/>
    </location>
</feature>
<feature type="compositionally biased region" description="Pro residues" evidence="1">
    <location>
        <begin position="229"/>
        <end position="238"/>
    </location>
</feature>
<dbReference type="PROSITE" id="PS50004">
    <property type="entry name" value="C2"/>
    <property type="match status" value="1"/>
</dbReference>
<evidence type="ECO:0000259" key="2">
    <source>
        <dbReference type="PROSITE" id="PS50004"/>
    </source>
</evidence>
<name>A0A6N2MZ58_SALVM</name>
<accession>A0A6N2MZ58</accession>
<gene>
    <name evidence="3" type="ORF">SVIM_LOCUS387101</name>
</gene>
<reference evidence="3" key="1">
    <citation type="submission" date="2019-03" db="EMBL/GenBank/DDBJ databases">
        <authorList>
            <person name="Mank J."/>
            <person name="Almeida P."/>
        </authorList>
    </citation>
    <scope>NUCLEOTIDE SEQUENCE</scope>
    <source>
        <strain evidence="3">78183</strain>
    </source>
</reference>
<evidence type="ECO:0000256" key="1">
    <source>
        <dbReference type="SAM" id="MobiDB-lite"/>
    </source>
</evidence>
<feature type="region of interest" description="Disordered" evidence="1">
    <location>
        <begin position="214"/>
        <end position="238"/>
    </location>
</feature>
<sequence>MGKIWVEICLISARGLRRTSSLWKLQWFAVGWIDPKNKYCTNIDASGNANPTWKTKFATLLDDSNFQDMALHVEVYSREPIFLRERLEGTATVVLKEFLAKYSNGDEASRPGTEEVGSYQLRRRSSSKPQGFVDVSIHISEERDQPSLYPGNGGGIVLKDHNNKITLPTEGSGKAFPSELPLAPLRQPENYSSSVAYNHPMPYPANYSNPSVGGPSYPPAAGPSYQPSRTPPPPPPPTNVGYIPSFLPNTDYINMPSSVAAAGSRGPRPGLAMGVGAGALAAGAVIFGDDFMSGFDVLTGLNDPSLTINKSSFLIKGVPVSCNCATMLSNLNWVSLIFCFICECSFHFDPETENKRVFIQF</sequence>
<dbReference type="Pfam" id="PF00168">
    <property type="entry name" value="C2"/>
    <property type="match status" value="1"/>
</dbReference>
<feature type="region of interest" description="Disordered" evidence="1">
    <location>
        <begin position="106"/>
        <end position="127"/>
    </location>
</feature>
<dbReference type="InterPro" id="IPR035892">
    <property type="entry name" value="C2_domain_sf"/>
</dbReference>
<dbReference type="EMBL" id="CAADRP010001863">
    <property type="protein sequence ID" value="VFU54926.1"/>
    <property type="molecule type" value="Genomic_DNA"/>
</dbReference>
<proteinExistence type="predicted"/>
<dbReference type="CDD" id="cd04051">
    <property type="entry name" value="C2_SRC2_like"/>
    <property type="match status" value="1"/>
</dbReference>
<dbReference type="AlphaFoldDB" id="A0A6N2MZ58"/>
<dbReference type="PANTHER" id="PTHR32246:SF15">
    <property type="entry name" value="CALCIUM-DEPENDENT LIPID-BINDING (CALB DOMAIN) FAMILY PROTEIN"/>
    <property type="match status" value="1"/>
</dbReference>
<dbReference type="InterPro" id="IPR000008">
    <property type="entry name" value="C2_dom"/>
</dbReference>